<keyword evidence="3" id="KW-1185">Reference proteome</keyword>
<dbReference type="AlphaFoldDB" id="A0A1E3NJA3"/>
<dbReference type="Proteomes" id="UP000094455">
    <property type="component" value="Unassembled WGS sequence"/>
</dbReference>
<dbReference type="RefSeq" id="XP_019017303.1">
    <property type="nucleotide sequence ID" value="XM_019161089.1"/>
</dbReference>
<dbReference type="InterPro" id="IPR010987">
    <property type="entry name" value="Glutathione-S-Trfase_C-like"/>
</dbReference>
<gene>
    <name evidence="2" type="ORF">PICMEDRAFT_16107</name>
</gene>
<dbReference type="InterPro" id="IPR036282">
    <property type="entry name" value="Glutathione-S-Trfase_C_sf"/>
</dbReference>
<reference evidence="2 3" key="1">
    <citation type="journal article" date="2016" name="Proc. Natl. Acad. Sci. U.S.A.">
        <title>Comparative genomics of biotechnologically important yeasts.</title>
        <authorList>
            <person name="Riley R."/>
            <person name="Haridas S."/>
            <person name="Wolfe K.H."/>
            <person name="Lopes M.R."/>
            <person name="Hittinger C.T."/>
            <person name="Goeker M."/>
            <person name="Salamov A.A."/>
            <person name="Wisecaver J.H."/>
            <person name="Long T.M."/>
            <person name="Calvey C.H."/>
            <person name="Aerts A.L."/>
            <person name="Barry K.W."/>
            <person name="Choi C."/>
            <person name="Clum A."/>
            <person name="Coughlan A.Y."/>
            <person name="Deshpande S."/>
            <person name="Douglass A.P."/>
            <person name="Hanson S.J."/>
            <person name="Klenk H.-P."/>
            <person name="LaButti K.M."/>
            <person name="Lapidus A."/>
            <person name="Lindquist E.A."/>
            <person name="Lipzen A.M."/>
            <person name="Meier-Kolthoff J.P."/>
            <person name="Ohm R.A."/>
            <person name="Otillar R.P."/>
            <person name="Pangilinan J.L."/>
            <person name="Peng Y."/>
            <person name="Rokas A."/>
            <person name="Rosa C.A."/>
            <person name="Scheuner C."/>
            <person name="Sibirny A.A."/>
            <person name="Slot J.C."/>
            <person name="Stielow J.B."/>
            <person name="Sun H."/>
            <person name="Kurtzman C.P."/>
            <person name="Blackwell M."/>
            <person name="Grigoriev I.V."/>
            <person name="Jeffries T.W."/>
        </authorList>
    </citation>
    <scope>NUCLEOTIDE SEQUENCE [LARGE SCALE GENOMIC DNA]</scope>
    <source>
        <strain evidence="2 3">NRRL Y-2026</strain>
    </source>
</reference>
<dbReference type="InterPro" id="IPR004046">
    <property type="entry name" value="GST_C"/>
</dbReference>
<dbReference type="Gene3D" id="1.20.1050.10">
    <property type="match status" value="1"/>
</dbReference>
<accession>A0A1E3NJA3</accession>
<dbReference type="GO" id="GO:0006414">
    <property type="term" value="P:translational elongation"/>
    <property type="evidence" value="ECO:0007669"/>
    <property type="project" value="TreeGrafter"/>
</dbReference>
<dbReference type="PANTHER" id="PTHR43986:SF1">
    <property type="entry name" value="ELONGATION FACTOR 1-GAMMA"/>
    <property type="match status" value="1"/>
</dbReference>
<protein>
    <recommendedName>
        <fullName evidence="1">GST C-terminal domain-containing protein</fullName>
    </recommendedName>
</protein>
<feature type="domain" description="GST C-terminal" evidence="1">
    <location>
        <begin position="18"/>
        <end position="134"/>
    </location>
</feature>
<evidence type="ECO:0000313" key="3">
    <source>
        <dbReference type="Proteomes" id="UP000094455"/>
    </source>
</evidence>
<dbReference type="SUPFAM" id="SSF47616">
    <property type="entry name" value="GST C-terminal domain-like"/>
    <property type="match status" value="1"/>
</dbReference>
<evidence type="ECO:0000259" key="1">
    <source>
        <dbReference type="PROSITE" id="PS50405"/>
    </source>
</evidence>
<dbReference type="Pfam" id="PF00043">
    <property type="entry name" value="GST_C"/>
    <property type="match status" value="1"/>
</dbReference>
<dbReference type="GeneID" id="30177776"/>
<dbReference type="GO" id="GO:0005737">
    <property type="term" value="C:cytoplasm"/>
    <property type="evidence" value="ECO:0007669"/>
    <property type="project" value="TreeGrafter"/>
</dbReference>
<proteinExistence type="predicted"/>
<evidence type="ECO:0000313" key="2">
    <source>
        <dbReference type="EMBL" id="ODQ46190.1"/>
    </source>
</evidence>
<name>A0A1E3NJA3_9ASCO</name>
<dbReference type="GO" id="GO:0005634">
    <property type="term" value="C:nucleus"/>
    <property type="evidence" value="ECO:0007669"/>
    <property type="project" value="TreeGrafter"/>
</dbReference>
<dbReference type="PROSITE" id="PS50405">
    <property type="entry name" value="GST_CTER"/>
    <property type="match status" value="1"/>
</dbReference>
<dbReference type="InterPro" id="IPR050802">
    <property type="entry name" value="EF-GSTs"/>
</dbReference>
<sequence>MIYFARVSDNHKSLAGIGELEEANVIRWSSFFNQDFRGNGISPMVGALTSGKPELEEASQNLLSYFDYLDNHLAVSKCFASNDNLTCVNISVCVFFKVIFSQLPEETIHLENYGNIYRWYFMLLQHPVVLKTFR</sequence>
<dbReference type="OrthoDB" id="249703at2759"/>
<dbReference type="EMBL" id="KV454003">
    <property type="protein sequence ID" value="ODQ46190.1"/>
    <property type="molecule type" value="Genomic_DNA"/>
</dbReference>
<organism evidence="2 3">
    <name type="scientific">Pichia membranifaciens NRRL Y-2026</name>
    <dbReference type="NCBI Taxonomy" id="763406"/>
    <lineage>
        <taxon>Eukaryota</taxon>
        <taxon>Fungi</taxon>
        <taxon>Dikarya</taxon>
        <taxon>Ascomycota</taxon>
        <taxon>Saccharomycotina</taxon>
        <taxon>Pichiomycetes</taxon>
        <taxon>Pichiales</taxon>
        <taxon>Pichiaceae</taxon>
        <taxon>Pichia</taxon>
    </lineage>
</organism>
<dbReference type="PANTHER" id="PTHR43986">
    <property type="entry name" value="ELONGATION FACTOR 1-GAMMA"/>
    <property type="match status" value="1"/>
</dbReference>